<evidence type="ECO:0000256" key="2">
    <source>
        <dbReference type="ARBA" id="ARBA00010400"/>
    </source>
</evidence>
<comment type="subcellular location">
    <subcellularLocation>
        <location evidence="1 5">Secreted</location>
    </subcellularLocation>
</comment>
<dbReference type="GeneID" id="9470264"/>
<dbReference type="VEuPathDB" id="FungiDB:PITG_09622"/>
<dbReference type="EMBL" id="DS028132">
    <property type="protein sequence ID" value="EEY55666.1"/>
    <property type="molecule type" value="Genomic_DNA"/>
</dbReference>
<comment type="similarity">
    <text evidence="2 5">Belongs to the RxLR effector family.</text>
</comment>
<dbReference type="Proteomes" id="UP000006643">
    <property type="component" value="Unassembled WGS sequence"/>
</dbReference>
<feature type="non-terminal residue" evidence="7">
    <location>
        <position position="278"/>
    </location>
</feature>
<feature type="region of interest" description="Disordered" evidence="6">
    <location>
        <begin position="47"/>
        <end position="76"/>
    </location>
</feature>
<gene>
    <name evidence="7" type="ORF">PITG_09622</name>
</gene>
<keyword evidence="4 5" id="KW-0732">Signal</keyword>
<evidence type="ECO:0000256" key="4">
    <source>
        <dbReference type="ARBA" id="ARBA00022729"/>
    </source>
</evidence>
<reference evidence="8" key="1">
    <citation type="journal article" date="2009" name="Nature">
        <title>Genome sequence and analysis of the Irish potato famine pathogen Phytophthora infestans.</title>
        <authorList>
            <consortium name="The Broad Institute Genome Sequencing Platform"/>
            <person name="Haas B.J."/>
            <person name="Kamoun S."/>
            <person name="Zody M.C."/>
            <person name="Jiang R.H."/>
            <person name="Handsaker R.E."/>
            <person name="Cano L.M."/>
            <person name="Grabherr M."/>
            <person name="Kodira C.D."/>
            <person name="Raffaele S."/>
            <person name="Torto-Alalibo T."/>
            <person name="Bozkurt T.O."/>
            <person name="Ah-Fong A.M."/>
            <person name="Alvarado L."/>
            <person name="Anderson V.L."/>
            <person name="Armstrong M.R."/>
            <person name="Avrova A."/>
            <person name="Baxter L."/>
            <person name="Beynon J."/>
            <person name="Boevink P.C."/>
            <person name="Bollmann S.R."/>
            <person name="Bos J.I."/>
            <person name="Bulone V."/>
            <person name="Cai G."/>
            <person name="Cakir C."/>
            <person name="Carrington J.C."/>
            <person name="Chawner M."/>
            <person name="Conti L."/>
            <person name="Costanzo S."/>
            <person name="Ewan R."/>
            <person name="Fahlgren N."/>
            <person name="Fischbach M.A."/>
            <person name="Fugelstad J."/>
            <person name="Gilroy E.M."/>
            <person name="Gnerre S."/>
            <person name="Green P.J."/>
            <person name="Grenville-Briggs L.J."/>
            <person name="Griffith J."/>
            <person name="Grunwald N.J."/>
            <person name="Horn K."/>
            <person name="Horner N.R."/>
            <person name="Hu C.H."/>
            <person name="Huitema E."/>
            <person name="Jeong D.H."/>
            <person name="Jones A.M."/>
            <person name="Jones J.D."/>
            <person name="Jones R.W."/>
            <person name="Karlsson E.K."/>
            <person name="Kunjeti S.G."/>
            <person name="Lamour K."/>
            <person name="Liu Z."/>
            <person name="Ma L."/>
            <person name="Maclean D."/>
            <person name="Chibucos M.C."/>
            <person name="McDonald H."/>
            <person name="McWalters J."/>
            <person name="Meijer H.J."/>
            <person name="Morgan W."/>
            <person name="Morris P.F."/>
            <person name="Munro C.A."/>
            <person name="O'Neill K."/>
            <person name="Ospina-Giraldo M."/>
            <person name="Pinzon A."/>
            <person name="Pritchard L."/>
            <person name="Ramsahoye B."/>
            <person name="Ren Q."/>
            <person name="Restrepo S."/>
            <person name="Roy S."/>
            <person name="Sadanandom A."/>
            <person name="Savidor A."/>
            <person name="Schornack S."/>
            <person name="Schwartz D.C."/>
            <person name="Schumann U.D."/>
            <person name="Schwessinger B."/>
            <person name="Seyer L."/>
            <person name="Sharpe T."/>
            <person name="Silvar C."/>
            <person name="Song J."/>
            <person name="Studholme D.J."/>
            <person name="Sykes S."/>
            <person name="Thines M."/>
            <person name="van de Vondervoort P.J."/>
            <person name="Phuntumart V."/>
            <person name="Wawra S."/>
            <person name="Weide R."/>
            <person name="Win J."/>
            <person name="Young C."/>
            <person name="Zhou S."/>
            <person name="Fry W."/>
            <person name="Meyers B.C."/>
            <person name="van West P."/>
            <person name="Ristaino J."/>
            <person name="Govers F."/>
            <person name="Birch P.R."/>
            <person name="Whisson S.C."/>
            <person name="Judelson H.S."/>
            <person name="Nusbaum C."/>
        </authorList>
    </citation>
    <scope>NUCLEOTIDE SEQUENCE [LARGE SCALE GENOMIC DNA]</scope>
    <source>
        <strain evidence="8">T30-4</strain>
    </source>
</reference>
<evidence type="ECO:0000313" key="8">
    <source>
        <dbReference type="Proteomes" id="UP000006643"/>
    </source>
</evidence>
<comment type="function">
    <text evidence="5">Effector that suppresses plant defense responses during pathogen infection.</text>
</comment>
<dbReference type="OrthoDB" id="145499at2759"/>
<name>D0NCF2_PHYIT</name>
<dbReference type="KEGG" id="pif:PITG_09622"/>
<dbReference type="RefSeq" id="XP_002903242.1">
    <property type="nucleotide sequence ID" value="XM_002903196.2"/>
</dbReference>
<dbReference type="InterPro" id="IPR031825">
    <property type="entry name" value="RXLR"/>
</dbReference>
<dbReference type="Pfam" id="PF16810">
    <property type="entry name" value="RXLR"/>
    <property type="match status" value="1"/>
</dbReference>
<evidence type="ECO:0000256" key="5">
    <source>
        <dbReference type="RuleBase" id="RU367124"/>
    </source>
</evidence>
<comment type="domain">
    <text evidence="5">The RxLR-dEER motif acts to carry the protein into the host cell cytoplasm through binding to cell surface phosphatidylinositol-3-phosphate.</text>
</comment>
<feature type="signal peptide" evidence="5">
    <location>
        <begin position="1"/>
        <end position="20"/>
    </location>
</feature>
<keyword evidence="8" id="KW-1185">Reference proteome</keyword>
<evidence type="ECO:0000256" key="3">
    <source>
        <dbReference type="ARBA" id="ARBA00022525"/>
    </source>
</evidence>
<organism evidence="7 8">
    <name type="scientific">Phytophthora infestans (strain T30-4)</name>
    <name type="common">Potato late blight agent</name>
    <dbReference type="NCBI Taxonomy" id="403677"/>
    <lineage>
        <taxon>Eukaryota</taxon>
        <taxon>Sar</taxon>
        <taxon>Stramenopiles</taxon>
        <taxon>Oomycota</taxon>
        <taxon>Peronosporomycetes</taxon>
        <taxon>Peronosporales</taxon>
        <taxon>Peronosporaceae</taxon>
        <taxon>Phytophthora</taxon>
    </lineage>
</organism>
<feature type="chain" id="PRO_5003013201" description="RxLR effector protein" evidence="5">
    <location>
        <begin position="21"/>
        <end position="278"/>
    </location>
</feature>
<dbReference type="AlphaFoldDB" id="D0NCF2"/>
<feature type="compositionally biased region" description="Basic and acidic residues" evidence="6">
    <location>
        <begin position="47"/>
        <end position="74"/>
    </location>
</feature>
<keyword evidence="3 5" id="KW-0964">Secreted</keyword>
<evidence type="ECO:0000313" key="7">
    <source>
        <dbReference type="EMBL" id="EEY55666.1"/>
    </source>
</evidence>
<sequence>MGLRCVLLMTVVYLLAGTNALLPPGGVSASLLDYSIVTDRNDVGRERSLRLTETTEEKDSGVGEDGPKTADERSNPISNLFSQMRDKLSLYFKTETWLELGKSSEYVKRKLGLEGLQGTKLTSHKNYKRWVKYSHRLEKNQLLAKAQRKYSTFKVWNEAGLEKITGKKVWNGMPAQEAIDVLKSIQSSDSFKYYQCYITMYDGYMINLFGSGYYRPDRFIDERATAVEKMARAYIWADNGIDERYVREFLGLLRKKDDEVLKNPYYRFYKDSLKKGQS</sequence>
<dbReference type="InParanoid" id="D0NCF2"/>
<evidence type="ECO:0000256" key="1">
    <source>
        <dbReference type="ARBA" id="ARBA00004613"/>
    </source>
</evidence>
<evidence type="ECO:0000256" key="6">
    <source>
        <dbReference type="SAM" id="MobiDB-lite"/>
    </source>
</evidence>
<protein>
    <recommendedName>
        <fullName evidence="5">RxLR effector protein</fullName>
    </recommendedName>
</protein>
<proteinExistence type="inferred from homology"/>
<dbReference type="OMA" id="KMARAHI"/>
<accession>D0NCF2</accession>
<dbReference type="HOGENOM" id="CLU_071191_1_0_1"/>